<dbReference type="Pfam" id="PF09462">
    <property type="entry name" value="Mus7"/>
    <property type="match status" value="1"/>
</dbReference>
<dbReference type="SMR" id="A0A194WBA8"/>
<dbReference type="GO" id="GO:0000724">
    <property type="term" value="P:double-strand break repair via homologous recombination"/>
    <property type="evidence" value="ECO:0007669"/>
    <property type="project" value="TreeGrafter"/>
</dbReference>
<feature type="region of interest" description="Disordered" evidence="1">
    <location>
        <begin position="1"/>
        <end position="227"/>
    </location>
</feature>
<reference evidence="2" key="1">
    <citation type="submission" date="2014-12" db="EMBL/GenBank/DDBJ databases">
        <title>Genome Sequence of Valsa Canker Pathogens Uncovers a Specific Adaption of Colonization on Woody Bark.</title>
        <authorList>
            <person name="Yin Z."/>
            <person name="Liu H."/>
            <person name="Gao X."/>
            <person name="Li Z."/>
            <person name="Song N."/>
            <person name="Ke X."/>
            <person name="Dai Q."/>
            <person name="Wu Y."/>
            <person name="Sun Y."/>
            <person name="Xu J.-R."/>
            <person name="Kang Z.K."/>
            <person name="Wang L."/>
            <person name="Huang L."/>
        </authorList>
    </citation>
    <scope>NUCLEOTIDE SEQUENCE [LARGE SCALE GENOMIC DNA]</scope>
    <source>
        <strain evidence="2">03-8</strain>
    </source>
</reference>
<organism evidence="2 3">
    <name type="scientific">Cytospora mali</name>
    <name type="common">Apple Valsa canker fungus</name>
    <name type="synonym">Valsa mali</name>
    <dbReference type="NCBI Taxonomy" id="578113"/>
    <lineage>
        <taxon>Eukaryota</taxon>
        <taxon>Fungi</taxon>
        <taxon>Dikarya</taxon>
        <taxon>Ascomycota</taxon>
        <taxon>Pezizomycotina</taxon>
        <taxon>Sordariomycetes</taxon>
        <taxon>Sordariomycetidae</taxon>
        <taxon>Diaporthales</taxon>
        <taxon>Cytosporaceae</taxon>
        <taxon>Cytospora</taxon>
    </lineage>
</organism>
<feature type="compositionally biased region" description="Basic and acidic residues" evidence="1">
    <location>
        <begin position="878"/>
        <end position="888"/>
    </location>
</feature>
<dbReference type="GO" id="GO:0005634">
    <property type="term" value="C:nucleus"/>
    <property type="evidence" value="ECO:0007669"/>
    <property type="project" value="InterPro"/>
</dbReference>
<feature type="compositionally biased region" description="Basic and acidic residues" evidence="1">
    <location>
        <begin position="303"/>
        <end position="313"/>
    </location>
</feature>
<accession>A0A194WBA8</accession>
<feature type="compositionally biased region" description="Polar residues" evidence="1">
    <location>
        <begin position="592"/>
        <end position="606"/>
    </location>
</feature>
<feature type="region of interest" description="Disordered" evidence="1">
    <location>
        <begin position="485"/>
        <end position="562"/>
    </location>
</feature>
<name>A0A194WBA8_CYTMA</name>
<feature type="compositionally biased region" description="Basic and acidic residues" evidence="1">
    <location>
        <begin position="246"/>
        <end position="262"/>
    </location>
</feature>
<feature type="region of interest" description="Disordered" evidence="1">
    <location>
        <begin position="441"/>
        <end position="464"/>
    </location>
</feature>
<dbReference type="OrthoDB" id="2386201at2759"/>
<feature type="compositionally biased region" description="Low complexity" evidence="1">
    <location>
        <begin position="618"/>
        <end position="631"/>
    </location>
</feature>
<feature type="region of interest" description="Disordered" evidence="1">
    <location>
        <begin position="577"/>
        <end position="649"/>
    </location>
</feature>
<feature type="compositionally biased region" description="Acidic residues" evidence="1">
    <location>
        <begin position="531"/>
        <end position="540"/>
    </location>
</feature>
<feature type="compositionally biased region" description="Basic residues" evidence="1">
    <location>
        <begin position="196"/>
        <end position="214"/>
    </location>
</feature>
<protein>
    <submittedName>
        <fullName evidence="2">Protein mms22</fullName>
    </submittedName>
</protein>
<dbReference type="PANTHER" id="PTHR28122">
    <property type="entry name" value="E3 UBIQUITIN-PROTEIN LIGASE SUBSTRATE RECEPTOR MMS22"/>
    <property type="match status" value="1"/>
</dbReference>
<feature type="compositionally biased region" description="Polar residues" evidence="1">
    <location>
        <begin position="52"/>
        <end position="64"/>
    </location>
</feature>
<feature type="region of interest" description="Disordered" evidence="1">
    <location>
        <begin position="852"/>
        <end position="944"/>
    </location>
</feature>
<feature type="region of interest" description="Disordered" evidence="1">
    <location>
        <begin position="777"/>
        <end position="819"/>
    </location>
</feature>
<gene>
    <name evidence="2" type="ORF">VM1G_09250</name>
</gene>
<sequence length="2200" mass="247028">MGNWKELGVVPDSDDEGFDSEDSLPPSHPQSTRCTPPKLPSDQPIDDVWEFPSSSLESFGNTTPDIGFPRRFKANSKPRSTTSTTPRQDAPQPQLKQRNRSGSIEFADTNHAKYADDQGSGSLDIHPTRSVPAAALPEKDSISPSIVQITAPSANPFPGNSLERDSTIILLEEDSEEGHHVDPVGQTKGSDTQGKPPRKPSPRGRRSLRPRKPIQQHPYLLENAQYSSVMKSHGVKPVRITLAEQEAAKLRSEEDSQGRDYTADESQELQMNTASGCSMDDLDELALSPSLKISSPRRQLRASSERTGGHQTDDTSITEDEDFPDIRDLTGKVSKTLVKKPKRRTPMDSSASRKRLKTRQEISAQQSPSRRSTYDWDIPLSLGPLRVASSLGDVSSPEISPRPFPRRMERLISLSPIKQPSPPPGLGSFNGPVDLTHEMETSEVENTVVTQSDHDKSDSESDIVRQTVKRIRGVLPASWLRLDQQPSRDAIRSAVRRHSPPRPPAQPQKGVAVVRQGGSKSAVSTKFFLDELNDDRDDDATVPGDQRSNHGSGETWDLGNTSIEDLDDSLSVIEEDYVDRMLPGGKRKRTSMGPQSKRTKSRQNLFKGQRRYRQPKISSSLRGLERSLSGSTKTRHPGASVKSKTQEVRAGSPPALSIVDVVEPNAPRFIKIAARAASRRLDMGRSKPRQKNINLGNRTDNVDALSVLRDWKVGKIKRKAAQPRRAQDKVKTQRALPVSREPLRKISSNITRQSIPRPGLSFTQPQKLARQVSMDGFVQSSQRAPDARPRVPPARPKELIRTKSSTNHGSYSSRPAQLEDDTLYGTDDVAFNARKKLLDLVFQKGRKEILAPTFHFPRPAPDRNPDHERVEPPTARAHQVEQEFREAEQLEGSTRNNVRPRRRKLLPPKHLDLEAPQFKHANDPLPFFDEPNSEEQPKPSLQGQSKVLGLGPFGTQYTQHFDIFPLHDDVFFHHATIVGDGTLKEAMNYRVTGDRTHRRGVTSFSILHHHFQWSHWTDTTSSELGLVFDLLIEQLPTSSGAEAELKGNQAITCADHVLKYMLHSVNIEQESTLRSFSQRISDLFLSFLNQTTPTTTEGWRCHALLEVNSRFLICALVLSRLCQSTIDLFSEALQAEELIKRFGTVIIKQLLSLGLSDIRAAYGDLQRLSIRERGIRSDQVAMICWVIVMKVLGSARLPRAGFWDLTYSLMANADILQTPDAQKFDALWRDMVTLLPLGEFDDEGVLIKGMRHIAPLHGWSLPQKLLKRIFESYLSNPRQSPSFNEYCRALLGRCHYLVEQWGWYKCSGIVSTIFDFFGQQNLSHLRNEEVYQSPRFLEELGGTPYLSVEPEDRCFHIFLKMLAVAIEIMKSHGLTNDIRNLIARTLPNHNRQYSKEQTIHAHDLAALRNHHDLLCTLFWAAPPEERPAVHLIEKLVSPAGSHKEACLVNLRAWSQLARFVVSSGCTNDVYRSFIMWQNNVFQQVLDQYLSAATDIQRQFMSMSKEARRDIGQQMLESCVSANQAASKDVLCFSVTASRDVMGHCPSLSSATFSLNASLLSSVFTKLSRSGNDLDWGILRASFEIVDIFLKRIEVADQLRGGSCDSLLSHDSREFEDAVEFLDEKVVQTFFVAVRQVLSSSTLDTTSHSTSPSVIQEKSVILCGKIASLFIRGGKTQLRHFFSGGKYGIFETLPSELSLNDRTYLPLFVATLLKNHVFDFSSIGCSQFDIWMLGLVKPFQALKYETYLAETLKSLEMGFTKSVVIMTAAVPEYSANRDFFAIGISYMRKELRQADSTRRKPLRAKYEKLLKMVMQQMRTDIKSLILNSDEHKSYIYFIREIVALIKSHGADICPVDPFYYQSSTEYKPAEQDPQLHSAGIIAYGLRLGEGEITAVPQLFYYLYNHFKLSIVNRQLDAESQIIENSMTDDNILTFVLSRMLPAIIRACFQTQNVWPLLGVYSRALQGLFSRSHLPREVPENLCNEVVALISSILRWLRNLKEGGSFGTTTTPAQLRIFTQLMEICNAVRPTLICWLMQPSLDPTRSLSGCVDGITQVARQAAFFLDDLRGSSGSNMPAQSVPVRELLTGLTVNEPSALVVQSGTDGQVDSFTQHLLREVQRDWVVTTESITIRTAITSSAQPGTQPVPGITNDLDGRGHEVLLELYGELKSWAQEMGAENVHRQGRQWRRKNRHARVELLPM</sequence>
<evidence type="ECO:0000313" key="3">
    <source>
        <dbReference type="Proteomes" id="UP000078559"/>
    </source>
</evidence>
<feature type="compositionally biased region" description="Acidic residues" evidence="1">
    <location>
        <begin position="12"/>
        <end position="22"/>
    </location>
</feature>
<feature type="compositionally biased region" description="Low complexity" evidence="1">
    <location>
        <begin position="78"/>
        <end position="87"/>
    </location>
</feature>
<feature type="compositionally biased region" description="Polar residues" evidence="1">
    <location>
        <begin position="142"/>
        <end position="153"/>
    </location>
</feature>
<dbReference type="PANTHER" id="PTHR28122:SF1">
    <property type="entry name" value="E3 UBIQUITIN-PROTEIN LIGASE SUBSTRATE RECEPTOR MMS22"/>
    <property type="match status" value="1"/>
</dbReference>
<dbReference type="Proteomes" id="UP000078559">
    <property type="component" value="Chromosome 11"/>
</dbReference>
<dbReference type="GO" id="GO:0031297">
    <property type="term" value="P:replication fork processing"/>
    <property type="evidence" value="ECO:0007669"/>
    <property type="project" value="InterPro"/>
</dbReference>
<feature type="compositionally biased region" description="Polar residues" evidence="1">
    <location>
        <begin position="802"/>
        <end position="815"/>
    </location>
</feature>
<keyword evidence="3" id="KW-1185">Reference proteome</keyword>
<dbReference type="EMBL" id="CM003108">
    <property type="protein sequence ID" value="KUI73706.1"/>
    <property type="molecule type" value="Genomic_DNA"/>
</dbReference>
<feature type="compositionally biased region" description="Basic and acidic residues" evidence="1">
    <location>
        <begin position="785"/>
        <end position="801"/>
    </location>
</feature>
<feature type="compositionally biased region" description="Basic and acidic residues" evidence="1">
    <location>
        <begin position="860"/>
        <end position="871"/>
    </location>
</feature>
<feature type="compositionally biased region" description="Basic residues" evidence="1">
    <location>
        <begin position="898"/>
        <end position="907"/>
    </location>
</feature>
<dbReference type="InterPro" id="IPR019021">
    <property type="entry name" value="Mms22"/>
</dbReference>
<feature type="compositionally biased region" description="Basic and acidic residues" evidence="1">
    <location>
        <begin position="452"/>
        <end position="463"/>
    </location>
</feature>
<feature type="region of interest" description="Disordered" evidence="1">
    <location>
        <begin position="415"/>
        <end position="434"/>
    </location>
</feature>
<feature type="compositionally biased region" description="Polar residues" evidence="1">
    <location>
        <begin position="361"/>
        <end position="371"/>
    </location>
</feature>
<feature type="compositionally biased region" description="Polar residues" evidence="1">
    <location>
        <begin position="291"/>
        <end position="302"/>
    </location>
</feature>
<dbReference type="GO" id="GO:0035361">
    <property type="term" value="C:Cul8-RING ubiquitin ligase complex"/>
    <property type="evidence" value="ECO:0007669"/>
    <property type="project" value="TreeGrafter"/>
</dbReference>
<evidence type="ECO:0000256" key="1">
    <source>
        <dbReference type="SAM" id="MobiDB-lite"/>
    </source>
</evidence>
<evidence type="ECO:0000313" key="2">
    <source>
        <dbReference type="EMBL" id="KUI73706.1"/>
    </source>
</evidence>
<feature type="region of interest" description="Disordered" evidence="1">
    <location>
        <begin position="246"/>
        <end position="375"/>
    </location>
</feature>
<proteinExistence type="predicted"/>